<name>A0A367JXA7_RHIAZ</name>
<accession>A0A367JXA7</accession>
<dbReference type="Pfam" id="PF03953">
    <property type="entry name" value="Tubulin_C"/>
    <property type="match status" value="1"/>
</dbReference>
<comment type="caution">
    <text evidence="6">The sequence shown here is derived from an EMBL/GenBank/DDBJ whole genome shotgun (WGS) entry which is preliminary data.</text>
</comment>
<dbReference type="Gene3D" id="3.40.50.1440">
    <property type="entry name" value="Tubulin/FtsZ, GTPase domain"/>
    <property type="match status" value="1"/>
</dbReference>
<evidence type="ECO:0000256" key="1">
    <source>
        <dbReference type="ARBA" id="ARBA00009636"/>
    </source>
</evidence>
<dbReference type="InterPro" id="IPR000217">
    <property type="entry name" value="Tubulin"/>
</dbReference>
<evidence type="ECO:0000313" key="7">
    <source>
        <dbReference type="Proteomes" id="UP000252139"/>
    </source>
</evidence>
<dbReference type="Gene3D" id="3.30.1330.20">
    <property type="entry name" value="Tubulin/FtsZ, C-terminal domain"/>
    <property type="match status" value="1"/>
</dbReference>
<dbReference type="GO" id="GO:0005525">
    <property type="term" value="F:GTP binding"/>
    <property type="evidence" value="ECO:0007669"/>
    <property type="project" value="UniProtKB-KW"/>
</dbReference>
<dbReference type="InterPro" id="IPR018316">
    <property type="entry name" value="Tubulin/FtsZ_2-layer-sand-dom"/>
</dbReference>
<evidence type="ECO:0000256" key="2">
    <source>
        <dbReference type="ARBA" id="ARBA00022701"/>
    </source>
</evidence>
<evidence type="ECO:0000259" key="5">
    <source>
        <dbReference type="Pfam" id="PF03953"/>
    </source>
</evidence>
<dbReference type="STRING" id="86630.A0A367JXA7"/>
<dbReference type="SUPFAM" id="SSF55307">
    <property type="entry name" value="Tubulin C-terminal domain-like"/>
    <property type="match status" value="1"/>
</dbReference>
<dbReference type="GO" id="GO:0007017">
    <property type="term" value="P:microtubule-based process"/>
    <property type="evidence" value="ECO:0007669"/>
    <property type="project" value="InterPro"/>
</dbReference>
<gene>
    <name evidence="6" type="ORF">CU097_007518</name>
</gene>
<dbReference type="Proteomes" id="UP000252139">
    <property type="component" value="Unassembled WGS sequence"/>
</dbReference>
<dbReference type="SUPFAM" id="SSF52490">
    <property type="entry name" value="Tubulin nucleotide-binding domain-like"/>
    <property type="match status" value="1"/>
</dbReference>
<feature type="domain" description="Tubulin/FtsZ 2-layer sandwich" evidence="5">
    <location>
        <begin position="153"/>
        <end position="203"/>
    </location>
</feature>
<dbReference type="AlphaFoldDB" id="A0A367JXA7"/>
<dbReference type="PANTHER" id="PTHR11588">
    <property type="entry name" value="TUBULIN"/>
    <property type="match status" value="1"/>
</dbReference>
<keyword evidence="7" id="KW-1185">Reference proteome</keyword>
<protein>
    <recommendedName>
        <fullName evidence="5">Tubulin/FtsZ 2-layer sandwich domain-containing protein</fullName>
    </recommendedName>
</protein>
<dbReference type="GO" id="GO:0005874">
    <property type="term" value="C:microtubule"/>
    <property type="evidence" value="ECO:0007669"/>
    <property type="project" value="UniProtKB-KW"/>
</dbReference>
<dbReference type="InterPro" id="IPR008280">
    <property type="entry name" value="Tub_FtsZ_C"/>
</dbReference>
<keyword evidence="3" id="KW-0547">Nucleotide-binding</keyword>
<dbReference type="EMBL" id="PJQL01000567">
    <property type="protein sequence ID" value="RCH94538.1"/>
    <property type="molecule type" value="Genomic_DNA"/>
</dbReference>
<evidence type="ECO:0000256" key="4">
    <source>
        <dbReference type="ARBA" id="ARBA00023134"/>
    </source>
</evidence>
<evidence type="ECO:0000256" key="3">
    <source>
        <dbReference type="ARBA" id="ARBA00022741"/>
    </source>
</evidence>
<dbReference type="InterPro" id="IPR036525">
    <property type="entry name" value="Tubulin/FtsZ_GTPase_sf"/>
</dbReference>
<dbReference type="InterPro" id="IPR037103">
    <property type="entry name" value="Tubulin/FtsZ-like_C"/>
</dbReference>
<keyword evidence="4" id="KW-0342">GTP-binding</keyword>
<evidence type="ECO:0000313" key="6">
    <source>
        <dbReference type="EMBL" id="RCH94538.1"/>
    </source>
</evidence>
<comment type="similarity">
    <text evidence="1">Belongs to the tubulin family.</text>
</comment>
<keyword evidence="2" id="KW-0493">Microtubule</keyword>
<proteinExistence type="inferred from homology"/>
<sequence>MALNLESESSSMKAITDGFFESVFEGSYPSMRLISITEFYQQEEFLGYPKSALCSVALEHRQGRYHCTKEIILVNLEPATLSNVRSSAYSRLLRPDNFINVQSGAGGFQLCHSLRGGTGSGLGSLLLPKFVSAVMSGVSISLRFPSQFNSNLCFTPLTSLCLKQYCNISVSEVIGQMFDARNMMVTANLQQGRYLTAATICWGPSFN</sequence>
<organism evidence="6 7">
    <name type="scientific">Rhizopus azygosporus</name>
    <name type="common">Rhizopus microsporus var. azygosporus</name>
    <dbReference type="NCBI Taxonomy" id="86630"/>
    <lineage>
        <taxon>Eukaryota</taxon>
        <taxon>Fungi</taxon>
        <taxon>Fungi incertae sedis</taxon>
        <taxon>Mucoromycota</taxon>
        <taxon>Mucoromycotina</taxon>
        <taxon>Mucoromycetes</taxon>
        <taxon>Mucorales</taxon>
        <taxon>Mucorineae</taxon>
        <taxon>Rhizopodaceae</taxon>
        <taxon>Rhizopus</taxon>
    </lineage>
</organism>
<reference evidence="6 7" key="1">
    <citation type="journal article" date="2018" name="G3 (Bethesda)">
        <title>Phylogenetic and Phylogenomic Definition of Rhizopus Species.</title>
        <authorList>
            <person name="Gryganskyi A.P."/>
            <person name="Golan J."/>
            <person name="Dolatabadi S."/>
            <person name="Mondo S."/>
            <person name="Robb S."/>
            <person name="Idnurm A."/>
            <person name="Muszewska A."/>
            <person name="Steczkiewicz K."/>
            <person name="Masonjones S."/>
            <person name="Liao H.L."/>
            <person name="Gajdeczka M.T."/>
            <person name="Anike F."/>
            <person name="Vuek A."/>
            <person name="Anishchenko I.M."/>
            <person name="Voigt K."/>
            <person name="de Hoog G.S."/>
            <person name="Smith M.E."/>
            <person name="Heitman J."/>
            <person name="Vilgalys R."/>
            <person name="Stajich J.E."/>
        </authorList>
    </citation>
    <scope>NUCLEOTIDE SEQUENCE [LARGE SCALE GENOMIC DNA]</scope>
    <source>
        <strain evidence="6 7">CBS 357.93</strain>
    </source>
</reference>